<name>A0AAW0BJY6_9AGAR</name>
<dbReference type="InterPro" id="IPR029058">
    <property type="entry name" value="AB_hydrolase_fold"/>
</dbReference>
<protein>
    <recommendedName>
        <fullName evidence="1">AB hydrolase-1 domain-containing protein</fullName>
    </recommendedName>
</protein>
<evidence type="ECO:0000259" key="1">
    <source>
        <dbReference type="Pfam" id="PF12697"/>
    </source>
</evidence>
<evidence type="ECO:0000313" key="3">
    <source>
        <dbReference type="Proteomes" id="UP001383192"/>
    </source>
</evidence>
<evidence type="ECO:0000313" key="2">
    <source>
        <dbReference type="EMBL" id="KAK7025992.1"/>
    </source>
</evidence>
<proteinExistence type="predicted"/>
<sequence length="371" mass="42260">MSLPVERTYTLLNDVQITFTDSGVPPGSTDYTTLVIIHGTLFVGGMALLDIAAQTQLNAPYSVGFEDLQVLAPSKNLRIMALNRRGYRGSTSFTPAEMDDMCQGSRDFLDRRMLELAEFLTTVIRIEKTPKLDTDGRGGIAVLGWSLGVMTALSLFSNPSLLDFETGVLLGGYLKQCILYDPPSKSFGYSLPSTFKLPVVHNPFTDPAVKEEEKVSKFMFWVSSAFKHRHDTITANSHEGYDFDTECDNSLVGTWTKDRIGKYCDPDGFRYDSIVTRNYNIQAHCRENTQRALFDVTFLPKLTFTYLWAPRSVWDTVWAFRETERLYEEYLERNKSDVRQVTFMKMDGATHFVHQESPEEFMNFVMKALFN</sequence>
<dbReference type="SUPFAM" id="SSF53474">
    <property type="entry name" value="alpha/beta-Hydrolases"/>
    <property type="match status" value="1"/>
</dbReference>
<reference evidence="2 3" key="1">
    <citation type="submission" date="2024-01" db="EMBL/GenBank/DDBJ databases">
        <title>A draft genome for a cacao thread blight-causing isolate of Paramarasmius palmivorus.</title>
        <authorList>
            <person name="Baruah I.K."/>
            <person name="Bukari Y."/>
            <person name="Amoako-Attah I."/>
            <person name="Meinhardt L.W."/>
            <person name="Bailey B.A."/>
            <person name="Cohen S.P."/>
        </authorList>
    </citation>
    <scope>NUCLEOTIDE SEQUENCE [LARGE SCALE GENOMIC DNA]</scope>
    <source>
        <strain evidence="2 3">GH-12</strain>
    </source>
</reference>
<dbReference type="Gene3D" id="3.40.50.1820">
    <property type="entry name" value="alpha/beta hydrolase"/>
    <property type="match status" value="1"/>
</dbReference>
<organism evidence="2 3">
    <name type="scientific">Paramarasmius palmivorus</name>
    <dbReference type="NCBI Taxonomy" id="297713"/>
    <lineage>
        <taxon>Eukaryota</taxon>
        <taxon>Fungi</taxon>
        <taxon>Dikarya</taxon>
        <taxon>Basidiomycota</taxon>
        <taxon>Agaricomycotina</taxon>
        <taxon>Agaricomycetes</taxon>
        <taxon>Agaricomycetidae</taxon>
        <taxon>Agaricales</taxon>
        <taxon>Marasmiineae</taxon>
        <taxon>Marasmiaceae</taxon>
        <taxon>Paramarasmius</taxon>
    </lineage>
</organism>
<comment type="caution">
    <text evidence="2">The sequence shown here is derived from an EMBL/GenBank/DDBJ whole genome shotgun (WGS) entry which is preliminary data.</text>
</comment>
<gene>
    <name evidence="2" type="ORF">VNI00_015823</name>
</gene>
<dbReference type="Proteomes" id="UP001383192">
    <property type="component" value="Unassembled WGS sequence"/>
</dbReference>
<dbReference type="InterPro" id="IPR000073">
    <property type="entry name" value="AB_hydrolase_1"/>
</dbReference>
<dbReference type="Pfam" id="PF12697">
    <property type="entry name" value="Abhydrolase_6"/>
    <property type="match status" value="1"/>
</dbReference>
<dbReference type="EMBL" id="JAYKXP010000109">
    <property type="protein sequence ID" value="KAK7025992.1"/>
    <property type="molecule type" value="Genomic_DNA"/>
</dbReference>
<feature type="domain" description="AB hydrolase-1" evidence="1">
    <location>
        <begin position="69"/>
        <end position="361"/>
    </location>
</feature>
<accession>A0AAW0BJY6</accession>
<dbReference type="AlphaFoldDB" id="A0AAW0BJY6"/>
<keyword evidence="3" id="KW-1185">Reference proteome</keyword>